<dbReference type="Proteomes" id="UP000582837">
    <property type="component" value="Unassembled WGS sequence"/>
</dbReference>
<dbReference type="AlphaFoldDB" id="A0A841GXB7"/>
<evidence type="ECO:0000313" key="2">
    <source>
        <dbReference type="Proteomes" id="UP000582837"/>
    </source>
</evidence>
<name>A0A841GXB7_9BACT</name>
<gene>
    <name evidence="1" type="ORF">HNQ61_001473</name>
</gene>
<accession>A0A841GXB7</accession>
<comment type="caution">
    <text evidence="1">The sequence shown here is derived from an EMBL/GenBank/DDBJ whole genome shotgun (WGS) entry which is preliminary data.</text>
</comment>
<protein>
    <submittedName>
        <fullName evidence="1">Uncharacterized protein</fullName>
    </submittedName>
</protein>
<keyword evidence="2" id="KW-1185">Reference proteome</keyword>
<organism evidence="1 2">
    <name type="scientific">Longimicrobium terrae</name>
    <dbReference type="NCBI Taxonomy" id="1639882"/>
    <lineage>
        <taxon>Bacteria</taxon>
        <taxon>Pseudomonadati</taxon>
        <taxon>Gemmatimonadota</taxon>
        <taxon>Longimicrobiia</taxon>
        <taxon>Longimicrobiales</taxon>
        <taxon>Longimicrobiaceae</taxon>
        <taxon>Longimicrobium</taxon>
    </lineage>
</organism>
<dbReference type="RefSeq" id="WP_170036020.1">
    <property type="nucleotide sequence ID" value="NZ_JABDTL010000002.1"/>
</dbReference>
<proteinExistence type="predicted"/>
<evidence type="ECO:0000313" key="1">
    <source>
        <dbReference type="EMBL" id="MBB6069856.1"/>
    </source>
</evidence>
<dbReference type="EMBL" id="JACHIA010000003">
    <property type="protein sequence ID" value="MBB6069856.1"/>
    <property type="molecule type" value="Genomic_DNA"/>
</dbReference>
<reference evidence="1 2" key="1">
    <citation type="submission" date="2020-08" db="EMBL/GenBank/DDBJ databases">
        <title>Genomic Encyclopedia of Type Strains, Phase IV (KMG-IV): sequencing the most valuable type-strain genomes for metagenomic binning, comparative biology and taxonomic classification.</title>
        <authorList>
            <person name="Goeker M."/>
        </authorList>
    </citation>
    <scope>NUCLEOTIDE SEQUENCE [LARGE SCALE GENOMIC DNA]</scope>
    <source>
        <strain evidence="1 2">DSM 29007</strain>
    </source>
</reference>
<sequence length="179" mass="20179">MPKDHAVRESVVAKAKRLAAERRQEEARLKRLRAPDIGAVANEVIAALISSLRSKSEEVGTAAELQSSVEGQNPLWVVHLGTISTTVRWDNPYHNSLTDAKLSVMAWGFHYVLPHGGRMMRADPANETRYELDLLDEQWVWREDGDGEPLPSEELAETIFHDLVDRAFSPPPQNQHFSF</sequence>